<proteinExistence type="predicted"/>
<organism evidence="1">
    <name type="scientific">Arundo donax</name>
    <name type="common">Giant reed</name>
    <name type="synonym">Donax arundinaceus</name>
    <dbReference type="NCBI Taxonomy" id="35708"/>
    <lineage>
        <taxon>Eukaryota</taxon>
        <taxon>Viridiplantae</taxon>
        <taxon>Streptophyta</taxon>
        <taxon>Embryophyta</taxon>
        <taxon>Tracheophyta</taxon>
        <taxon>Spermatophyta</taxon>
        <taxon>Magnoliopsida</taxon>
        <taxon>Liliopsida</taxon>
        <taxon>Poales</taxon>
        <taxon>Poaceae</taxon>
        <taxon>PACMAD clade</taxon>
        <taxon>Arundinoideae</taxon>
        <taxon>Arundineae</taxon>
        <taxon>Arundo</taxon>
    </lineage>
</organism>
<dbReference type="AlphaFoldDB" id="A0A0A9FQQ4"/>
<sequence>MSYSVFRSCQAKLHQTKFVVFYSSLSEQAKLRWQQVIMEAHELQNQKRQQVEPCANFSPDFQMHLFHWIVRINRSQLDTA</sequence>
<name>A0A0A9FQQ4_ARUDO</name>
<reference evidence="1" key="2">
    <citation type="journal article" date="2015" name="Data Brief">
        <title>Shoot transcriptome of the giant reed, Arundo donax.</title>
        <authorList>
            <person name="Barrero R.A."/>
            <person name="Guerrero F.D."/>
            <person name="Moolhuijzen P."/>
            <person name="Goolsby J.A."/>
            <person name="Tidwell J."/>
            <person name="Bellgard S.E."/>
            <person name="Bellgard M.I."/>
        </authorList>
    </citation>
    <scope>NUCLEOTIDE SEQUENCE</scope>
    <source>
        <tissue evidence="1">Shoot tissue taken approximately 20 cm above the soil surface</tissue>
    </source>
</reference>
<evidence type="ECO:0000313" key="1">
    <source>
        <dbReference type="EMBL" id="JAE10633.1"/>
    </source>
</evidence>
<accession>A0A0A9FQQ4</accession>
<reference evidence="1" key="1">
    <citation type="submission" date="2014-09" db="EMBL/GenBank/DDBJ databases">
        <authorList>
            <person name="Magalhaes I.L.F."/>
            <person name="Oliveira U."/>
            <person name="Santos F.R."/>
            <person name="Vidigal T.H.D.A."/>
            <person name="Brescovit A.D."/>
            <person name="Santos A.J."/>
        </authorList>
    </citation>
    <scope>NUCLEOTIDE SEQUENCE</scope>
    <source>
        <tissue evidence="1">Shoot tissue taken approximately 20 cm above the soil surface</tissue>
    </source>
</reference>
<protein>
    <submittedName>
        <fullName evidence="1">Uncharacterized protein</fullName>
    </submittedName>
</protein>
<dbReference type="EMBL" id="GBRH01187263">
    <property type="protein sequence ID" value="JAE10633.1"/>
    <property type="molecule type" value="Transcribed_RNA"/>
</dbReference>